<keyword evidence="3" id="KW-1185">Reference proteome</keyword>
<protein>
    <submittedName>
        <fullName evidence="2">Uncharacterized protein</fullName>
    </submittedName>
</protein>
<reference evidence="2" key="1">
    <citation type="submission" date="2023-02" db="EMBL/GenBank/DDBJ databases">
        <title>Colletotrichum kahawae CIFC_Que2 genome sequencing and assembly.</title>
        <authorList>
            <person name="Baroncelli R."/>
        </authorList>
    </citation>
    <scope>NUCLEOTIDE SEQUENCE</scope>
    <source>
        <strain evidence="2">CIFC_Que2</strain>
    </source>
</reference>
<dbReference type="EMBL" id="VYYT01000063">
    <property type="protein sequence ID" value="KAK2772797.1"/>
    <property type="molecule type" value="Genomic_DNA"/>
</dbReference>
<name>A0AAD9YP40_COLKA</name>
<evidence type="ECO:0000313" key="3">
    <source>
        <dbReference type="Proteomes" id="UP001281614"/>
    </source>
</evidence>
<proteinExistence type="predicted"/>
<dbReference type="AlphaFoldDB" id="A0AAD9YP40"/>
<comment type="caution">
    <text evidence="2">The sequence shown here is derived from an EMBL/GenBank/DDBJ whole genome shotgun (WGS) entry which is preliminary data.</text>
</comment>
<dbReference type="Proteomes" id="UP001281614">
    <property type="component" value="Unassembled WGS sequence"/>
</dbReference>
<feature type="region of interest" description="Disordered" evidence="1">
    <location>
        <begin position="23"/>
        <end position="53"/>
    </location>
</feature>
<evidence type="ECO:0000256" key="1">
    <source>
        <dbReference type="SAM" id="MobiDB-lite"/>
    </source>
</evidence>
<sequence length="73" mass="8214">MSTRFSVPRQTPPTRACYISVTPSSLAGPDLNSNVDDNNDDQRPQTCSWEKHKPQSTYQLPSIRVFFALTNVT</sequence>
<gene>
    <name evidence="2" type="ORF">CKAH01_13799</name>
</gene>
<evidence type="ECO:0000313" key="2">
    <source>
        <dbReference type="EMBL" id="KAK2772797.1"/>
    </source>
</evidence>
<organism evidence="2 3">
    <name type="scientific">Colletotrichum kahawae</name>
    <name type="common">Coffee berry disease fungus</name>
    <dbReference type="NCBI Taxonomy" id="34407"/>
    <lineage>
        <taxon>Eukaryota</taxon>
        <taxon>Fungi</taxon>
        <taxon>Dikarya</taxon>
        <taxon>Ascomycota</taxon>
        <taxon>Pezizomycotina</taxon>
        <taxon>Sordariomycetes</taxon>
        <taxon>Hypocreomycetidae</taxon>
        <taxon>Glomerellales</taxon>
        <taxon>Glomerellaceae</taxon>
        <taxon>Colletotrichum</taxon>
        <taxon>Colletotrichum gloeosporioides species complex</taxon>
    </lineage>
</organism>
<accession>A0AAD9YP40</accession>